<keyword evidence="1" id="KW-0732">Signal</keyword>
<accession>A0ABR7Q3W8</accession>
<dbReference type="Pfam" id="PF03544">
    <property type="entry name" value="TonB_C"/>
    <property type="match status" value="1"/>
</dbReference>
<organism evidence="3 4">
    <name type="scientific">Kordia aestuariivivens</name>
    <dbReference type="NCBI Taxonomy" id="2759037"/>
    <lineage>
        <taxon>Bacteria</taxon>
        <taxon>Pseudomonadati</taxon>
        <taxon>Bacteroidota</taxon>
        <taxon>Flavobacteriia</taxon>
        <taxon>Flavobacteriales</taxon>
        <taxon>Flavobacteriaceae</taxon>
        <taxon>Kordia</taxon>
    </lineage>
</organism>
<dbReference type="SUPFAM" id="SSF74653">
    <property type="entry name" value="TolA/TonB C-terminal domain"/>
    <property type="match status" value="1"/>
</dbReference>
<comment type="caution">
    <text evidence="3">The sequence shown here is derived from an EMBL/GenBank/DDBJ whole genome shotgun (WGS) entry which is preliminary data.</text>
</comment>
<dbReference type="RefSeq" id="WP_187560264.1">
    <property type="nucleotide sequence ID" value="NZ_JACGWS010000001.1"/>
</dbReference>
<dbReference type="Gene3D" id="3.30.1150.10">
    <property type="match status" value="1"/>
</dbReference>
<sequence length="162" mass="17799">MKKFIIPALFCLTIQIGFAQKATDMSTPKVAANGTIHFAVMDKAPLLEGCENASISKKQNKCTADKIEDFIQKAFNKDIARSVSNQRNGENNTVYIRFIVNKQGNVENVGVRTNNSSLKAEVLRIVKTLPAFSRGTHQGNAVNAAYSLTLQADRLLRNAVND</sequence>
<dbReference type="EMBL" id="JACGWS010000001">
    <property type="protein sequence ID" value="MBC8753223.1"/>
    <property type="molecule type" value="Genomic_DNA"/>
</dbReference>
<keyword evidence="4" id="KW-1185">Reference proteome</keyword>
<feature type="chain" id="PRO_5047051034" evidence="1">
    <location>
        <begin position="20"/>
        <end position="162"/>
    </location>
</feature>
<proteinExistence type="predicted"/>
<gene>
    <name evidence="3" type="ORF">H2O64_00985</name>
</gene>
<protein>
    <submittedName>
        <fullName evidence="3">Energy transducer TonB</fullName>
    </submittedName>
</protein>
<reference evidence="3 4" key="1">
    <citation type="submission" date="2020-07" db="EMBL/GenBank/DDBJ databases">
        <title>Description of Kordia aestuariivivens sp. nov., isolated from a tidal flat.</title>
        <authorList>
            <person name="Park S."/>
            <person name="Yoon J.-H."/>
        </authorList>
    </citation>
    <scope>NUCLEOTIDE SEQUENCE [LARGE SCALE GENOMIC DNA]</scope>
    <source>
        <strain evidence="3 4">YSTF-M3</strain>
    </source>
</reference>
<feature type="domain" description="TonB C-terminal" evidence="2">
    <location>
        <begin position="86"/>
        <end position="148"/>
    </location>
</feature>
<feature type="signal peptide" evidence="1">
    <location>
        <begin position="1"/>
        <end position="19"/>
    </location>
</feature>
<evidence type="ECO:0000313" key="3">
    <source>
        <dbReference type="EMBL" id="MBC8753223.1"/>
    </source>
</evidence>
<dbReference type="InterPro" id="IPR037682">
    <property type="entry name" value="TonB_C"/>
</dbReference>
<dbReference type="Proteomes" id="UP000619238">
    <property type="component" value="Unassembled WGS sequence"/>
</dbReference>
<name>A0ABR7Q3W8_9FLAO</name>
<evidence type="ECO:0000313" key="4">
    <source>
        <dbReference type="Proteomes" id="UP000619238"/>
    </source>
</evidence>
<evidence type="ECO:0000256" key="1">
    <source>
        <dbReference type="SAM" id="SignalP"/>
    </source>
</evidence>
<evidence type="ECO:0000259" key="2">
    <source>
        <dbReference type="Pfam" id="PF03544"/>
    </source>
</evidence>